<name>A0A4R7PJH1_9FLAO</name>
<proteinExistence type="predicted"/>
<organism evidence="2 3">
    <name type="scientific">Gelidibacter sediminis</name>
    <dbReference type="NCBI Taxonomy" id="1608710"/>
    <lineage>
        <taxon>Bacteria</taxon>
        <taxon>Pseudomonadati</taxon>
        <taxon>Bacteroidota</taxon>
        <taxon>Flavobacteriia</taxon>
        <taxon>Flavobacteriales</taxon>
        <taxon>Flavobacteriaceae</taxon>
        <taxon>Gelidibacter</taxon>
    </lineage>
</organism>
<accession>A0A4R7PJH1</accession>
<feature type="signal peptide" evidence="1">
    <location>
        <begin position="1"/>
        <end position="22"/>
    </location>
</feature>
<evidence type="ECO:0000313" key="2">
    <source>
        <dbReference type="EMBL" id="TDU34464.1"/>
    </source>
</evidence>
<dbReference type="AlphaFoldDB" id="A0A4R7PJH1"/>
<sequence length="155" mass="18184">MKCRAEILMFFLIILVTSCDFGTNNSPSHSTEGRTVSENEEITNTTNYKKTGNFDALDEAGIANGRITDSLNENWNLDNPKRRETLYSRFNMSPEQIERYENALRTWRESQKDDAYKLLSANEKIKEENRILKTILDGDQYDQYRQWSKLNDLRN</sequence>
<dbReference type="PROSITE" id="PS51257">
    <property type="entry name" value="PROKAR_LIPOPROTEIN"/>
    <property type="match status" value="1"/>
</dbReference>
<protein>
    <recommendedName>
        <fullName evidence="4">DUF3106 domain-containing protein</fullName>
    </recommendedName>
</protein>
<evidence type="ECO:0008006" key="4">
    <source>
        <dbReference type="Google" id="ProtNLM"/>
    </source>
</evidence>
<gene>
    <name evidence="2" type="ORF">BXY82_2787</name>
</gene>
<evidence type="ECO:0000256" key="1">
    <source>
        <dbReference type="SAM" id="SignalP"/>
    </source>
</evidence>
<keyword evidence="1" id="KW-0732">Signal</keyword>
<dbReference type="OrthoDB" id="1437313at2"/>
<dbReference type="RefSeq" id="WP_133758796.1">
    <property type="nucleotide sequence ID" value="NZ_SOBW01000009.1"/>
</dbReference>
<dbReference type="Proteomes" id="UP000294689">
    <property type="component" value="Unassembled WGS sequence"/>
</dbReference>
<feature type="chain" id="PRO_5020927758" description="DUF3106 domain-containing protein" evidence="1">
    <location>
        <begin position="23"/>
        <end position="155"/>
    </location>
</feature>
<keyword evidence="3" id="KW-1185">Reference proteome</keyword>
<dbReference type="EMBL" id="SOBW01000009">
    <property type="protein sequence ID" value="TDU34464.1"/>
    <property type="molecule type" value="Genomic_DNA"/>
</dbReference>
<reference evidence="2 3" key="1">
    <citation type="submission" date="2019-03" db="EMBL/GenBank/DDBJ databases">
        <title>Genomic Encyclopedia of Archaeal and Bacterial Type Strains, Phase II (KMG-II): from individual species to whole genera.</title>
        <authorList>
            <person name="Goeker M."/>
        </authorList>
    </citation>
    <scope>NUCLEOTIDE SEQUENCE [LARGE SCALE GENOMIC DNA]</scope>
    <source>
        <strain evidence="2 3">DSM 28135</strain>
    </source>
</reference>
<evidence type="ECO:0000313" key="3">
    <source>
        <dbReference type="Proteomes" id="UP000294689"/>
    </source>
</evidence>
<comment type="caution">
    <text evidence="2">The sequence shown here is derived from an EMBL/GenBank/DDBJ whole genome shotgun (WGS) entry which is preliminary data.</text>
</comment>